<feature type="domain" description="HTH tetR-type" evidence="5">
    <location>
        <begin position="11"/>
        <end position="71"/>
    </location>
</feature>
<dbReference type="PROSITE" id="PS01081">
    <property type="entry name" value="HTH_TETR_1"/>
    <property type="match status" value="1"/>
</dbReference>
<evidence type="ECO:0000256" key="3">
    <source>
        <dbReference type="ARBA" id="ARBA00023163"/>
    </source>
</evidence>
<keyword evidence="7" id="KW-1185">Reference proteome</keyword>
<keyword evidence="2 4" id="KW-0238">DNA-binding</keyword>
<evidence type="ECO:0000256" key="1">
    <source>
        <dbReference type="ARBA" id="ARBA00023015"/>
    </source>
</evidence>
<dbReference type="AlphaFoldDB" id="A0A9X1YA50"/>
<dbReference type="InterPro" id="IPR023772">
    <property type="entry name" value="DNA-bd_HTH_TetR-type_CS"/>
</dbReference>
<dbReference type="SUPFAM" id="SSF46689">
    <property type="entry name" value="Homeodomain-like"/>
    <property type="match status" value="1"/>
</dbReference>
<gene>
    <name evidence="6" type="ORF">M0638_14700</name>
</gene>
<evidence type="ECO:0000256" key="2">
    <source>
        <dbReference type="ARBA" id="ARBA00023125"/>
    </source>
</evidence>
<comment type="caution">
    <text evidence="6">The sequence shown here is derived from an EMBL/GenBank/DDBJ whole genome shotgun (WGS) entry which is preliminary data.</text>
</comment>
<feature type="DNA-binding region" description="H-T-H motif" evidence="4">
    <location>
        <begin position="34"/>
        <end position="53"/>
    </location>
</feature>
<dbReference type="InterPro" id="IPR036271">
    <property type="entry name" value="Tet_transcr_reg_TetR-rel_C_sf"/>
</dbReference>
<dbReference type="Gene3D" id="1.10.10.60">
    <property type="entry name" value="Homeodomain-like"/>
    <property type="match status" value="1"/>
</dbReference>
<evidence type="ECO:0000256" key="4">
    <source>
        <dbReference type="PROSITE-ProRule" id="PRU00335"/>
    </source>
</evidence>
<keyword evidence="1" id="KW-0805">Transcription regulation</keyword>
<organism evidence="6 7">
    <name type="scientific">Roseomonas acroporae</name>
    <dbReference type="NCBI Taxonomy" id="2937791"/>
    <lineage>
        <taxon>Bacteria</taxon>
        <taxon>Pseudomonadati</taxon>
        <taxon>Pseudomonadota</taxon>
        <taxon>Alphaproteobacteria</taxon>
        <taxon>Acetobacterales</taxon>
        <taxon>Roseomonadaceae</taxon>
        <taxon>Roseomonas</taxon>
    </lineage>
</organism>
<dbReference type="PANTHER" id="PTHR47506">
    <property type="entry name" value="TRANSCRIPTIONAL REGULATORY PROTEIN"/>
    <property type="match status" value="1"/>
</dbReference>
<dbReference type="PROSITE" id="PS50977">
    <property type="entry name" value="HTH_TETR_2"/>
    <property type="match status" value="1"/>
</dbReference>
<accession>A0A9X1YA50</accession>
<dbReference type="GO" id="GO:0003677">
    <property type="term" value="F:DNA binding"/>
    <property type="evidence" value="ECO:0007669"/>
    <property type="project" value="UniProtKB-UniRule"/>
</dbReference>
<dbReference type="InterPro" id="IPR009057">
    <property type="entry name" value="Homeodomain-like_sf"/>
</dbReference>
<dbReference type="Gene3D" id="1.10.357.10">
    <property type="entry name" value="Tetracycline Repressor, domain 2"/>
    <property type="match status" value="1"/>
</dbReference>
<name>A0A9X1YA50_9PROT</name>
<keyword evidence="3" id="KW-0804">Transcription</keyword>
<dbReference type="InterPro" id="IPR001647">
    <property type="entry name" value="HTH_TetR"/>
</dbReference>
<proteinExistence type="predicted"/>
<evidence type="ECO:0000313" key="6">
    <source>
        <dbReference type="EMBL" id="MCK8785633.1"/>
    </source>
</evidence>
<dbReference type="SUPFAM" id="SSF48498">
    <property type="entry name" value="Tetracyclin repressor-like, C-terminal domain"/>
    <property type="match status" value="1"/>
</dbReference>
<dbReference type="RefSeq" id="WP_248667749.1">
    <property type="nucleotide sequence ID" value="NZ_JALPRX010000062.1"/>
</dbReference>
<protein>
    <submittedName>
        <fullName evidence="6">TetR/AcrR family transcriptional regulator</fullName>
    </submittedName>
</protein>
<dbReference type="PRINTS" id="PR00455">
    <property type="entry name" value="HTHTETR"/>
</dbReference>
<dbReference type="EMBL" id="JALPRX010000062">
    <property type="protein sequence ID" value="MCK8785633.1"/>
    <property type="molecule type" value="Genomic_DNA"/>
</dbReference>
<dbReference type="Proteomes" id="UP001139516">
    <property type="component" value="Unassembled WGS sequence"/>
</dbReference>
<evidence type="ECO:0000259" key="5">
    <source>
        <dbReference type="PROSITE" id="PS50977"/>
    </source>
</evidence>
<evidence type="ECO:0000313" key="7">
    <source>
        <dbReference type="Proteomes" id="UP001139516"/>
    </source>
</evidence>
<reference evidence="6" key="1">
    <citation type="submission" date="2022-04" db="EMBL/GenBank/DDBJ databases">
        <title>Roseomonas acroporae sp. nov., isolated from coral Acropora digitifera.</title>
        <authorList>
            <person name="Sun H."/>
        </authorList>
    </citation>
    <scope>NUCLEOTIDE SEQUENCE</scope>
    <source>
        <strain evidence="6">NAR14</strain>
    </source>
</reference>
<dbReference type="Pfam" id="PF00440">
    <property type="entry name" value="TetR_N"/>
    <property type="match status" value="1"/>
</dbReference>
<dbReference type="PANTHER" id="PTHR47506:SF1">
    <property type="entry name" value="HTH-TYPE TRANSCRIPTIONAL REGULATOR YJDC"/>
    <property type="match status" value="1"/>
</dbReference>
<sequence length="222" mass="22985">MSATRRGRPRGFDREAALAAATRLFWRQGYAATSIADLCAAMGIASPSLYAAFGSKEALYEEALRHYVAAYAPRIWSGFAAAPTAREAVEALLLDSARVLPSDRSGKEPGGCMVTLAAVAGEGCERLGRIVLESRAEGLNLLRDRLARGQEAGEIAAGVDVEAAARLWLAVQQGLSVQARDGAGPAALEAVARAAMRGWDGLMGAAPGTGTRTEGDAATPAA</sequence>